<feature type="signal peptide" evidence="1">
    <location>
        <begin position="1"/>
        <end position="27"/>
    </location>
</feature>
<comment type="caution">
    <text evidence="2">The sequence shown here is derived from an EMBL/GenBank/DDBJ whole genome shotgun (WGS) entry which is preliminary data.</text>
</comment>
<evidence type="ECO:0000256" key="1">
    <source>
        <dbReference type="SAM" id="SignalP"/>
    </source>
</evidence>
<accession>A0ABP8CIS5</accession>
<gene>
    <name evidence="2" type="ORF">GCM10022292_00010</name>
</gene>
<reference evidence="3" key="1">
    <citation type="journal article" date="2019" name="Int. J. Syst. Evol. Microbiol.">
        <title>The Global Catalogue of Microorganisms (GCM) 10K type strain sequencing project: providing services to taxonomists for standard genome sequencing and annotation.</title>
        <authorList>
            <consortium name="The Broad Institute Genomics Platform"/>
            <consortium name="The Broad Institute Genome Sequencing Center for Infectious Disease"/>
            <person name="Wu L."/>
            <person name="Ma J."/>
        </authorList>
    </citation>
    <scope>NUCLEOTIDE SEQUENCE [LARGE SCALE GENOMIC DNA]</scope>
    <source>
        <strain evidence="3">JCM 17633</strain>
    </source>
</reference>
<name>A0ABP8CIS5_9FLAO</name>
<dbReference type="EMBL" id="BAABCB010000001">
    <property type="protein sequence ID" value="GAA4239857.1"/>
    <property type="molecule type" value="Genomic_DNA"/>
</dbReference>
<protein>
    <recommendedName>
        <fullName evidence="4">Lipoprotein</fullName>
    </recommendedName>
</protein>
<evidence type="ECO:0000313" key="2">
    <source>
        <dbReference type="EMBL" id="GAA4239857.1"/>
    </source>
</evidence>
<organism evidence="2 3">
    <name type="scientific">Winogradskyella damuponensis</name>
    <dbReference type="NCBI Taxonomy" id="943939"/>
    <lineage>
        <taxon>Bacteria</taxon>
        <taxon>Pseudomonadati</taxon>
        <taxon>Bacteroidota</taxon>
        <taxon>Flavobacteriia</taxon>
        <taxon>Flavobacteriales</taxon>
        <taxon>Flavobacteriaceae</taxon>
        <taxon>Winogradskyella</taxon>
    </lineage>
</organism>
<evidence type="ECO:0000313" key="3">
    <source>
        <dbReference type="Proteomes" id="UP001501682"/>
    </source>
</evidence>
<keyword evidence="1" id="KW-0732">Signal</keyword>
<feature type="chain" id="PRO_5047084063" description="Lipoprotein" evidence="1">
    <location>
        <begin position="28"/>
        <end position="189"/>
    </location>
</feature>
<dbReference type="Proteomes" id="UP001501682">
    <property type="component" value="Unassembled WGS sequence"/>
</dbReference>
<proteinExistence type="predicted"/>
<evidence type="ECO:0008006" key="4">
    <source>
        <dbReference type="Google" id="ProtNLM"/>
    </source>
</evidence>
<dbReference type="PROSITE" id="PS51257">
    <property type="entry name" value="PROKAR_LIPOPROTEIN"/>
    <property type="match status" value="1"/>
</dbReference>
<dbReference type="RefSeq" id="WP_344711693.1">
    <property type="nucleotide sequence ID" value="NZ_BAABCB010000001.1"/>
</dbReference>
<keyword evidence="3" id="KW-1185">Reference proteome</keyword>
<sequence length="189" mass="22602">MKFVTKIKKMKLIVTILLLTFSFGCKSQNNPEKVETEKTTELKPPFKNQGEQEKYWAQEFFKEEYKKKHYSKFVGEIEKSENKIKFGKVQYVELFDTNSDYNLIFEKGLFYPDILSAISLRIGNLEELEFLSKNPKVKRFWFWLYQPNMANPQVYLFELTNEKANEKTDWKSFIKNAELTFVKNGWIII</sequence>